<dbReference type="AlphaFoldDB" id="A0A225DLR1"/>
<feature type="region of interest" description="Disordered" evidence="1">
    <location>
        <begin position="213"/>
        <end position="244"/>
    </location>
</feature>
<dbReference type="EMBL" id="NIDE01000005">
    <property type="protein sequence ID" value="OWK41923.1"/>
    <property type="molecule type" value="Genomic_DNA"/>
</dbReference>
<feature type="region of interest" description="Disordered" evidence="1">
    <location>
        <begin position="167"/>
        <end position="192"/>
    </location>
</feature>
<comment type="caution">
    <text evidence="3">The sequence shown here is derived from an EMBL/GenBank/DDBJ whole genome shotgun (WGS) entry which is preliminary data.</text>
</comment>
<sequence length="274" mass="30146">MQIDERSLNQLLQPDDHARVIWAYVAQLDLSPLLVRIKAVHGHAGSPPIDPRISLSLWILATTHGVGSARELDRLTATHLFYQWLCGGVSVNYHTLSDFRSLHGEFLDGLLTQTVATLVNEGLVPLHEVAQDGVRVRAHAGANTFRREASLQECLAQAQAQVETLRGQVDDDAGAASRRQQAARERAARERQERIEDALAQRQEWADRQREMIAEKGAKRKEPRASTTDPDARTMRMGDGGTRPAFNIQYATDTDSGIVVAVDVGNVGSDITSA</sequence>
<dbReference type="PANTHER" id="PTHR33408">
    <property type="entry name" value="TRANSPOSASE"/>
    <property type="match status" value="1"/>
</dbReference>
<organism evidence="3 4">
    <name type="scientific">Fimbriiglobus ruber</name>
    <dbReference type="NCBI Taxonomy" id="1908690"/>
    <lineage>
        <taxon>Bacteria</taxon>
        <taxon>Pseudomonadati</taxon>
        <taxon>Planctomycetota</taxon>
        <taxon>Planctomycetia</taxon>
        <taxon>Gemmatales</taxon>
        <taxon>Gemmataceae</taxon>
        <taxon>Fimbriiglobus</taxon>
    </lineage>
</organism>
<name>A0A225DLR1_9BACT</name>
<accession>A0A225DLR1</accession>
<feature type="compositionally biased region" description="Basic and acidic residues" evidence="1">
    <location>
        <begin position="182"/>
        <end position="192"/>
    </location>
</feature>
<dbReference type="PANTHER" id="PTHR33408:SF4">
    <property type="entry name" value="TRANSPOSASE DDE DOMAIN-CONTAINING PROTEIN"/>
    <property type="match status" value="1"/>
</dbReference>
<evidence type="ECO:0000313" key="3">
    <source>
        <dbReference type="EMBL" id="OWK41923.1"/>
    </source>
</evidence>
<dbReference type="InterPro" id="IPR008490">
    <property type="entry name" value="Transposase_InsH_N"/>
</dbReference>
<keyword evidence="4" id="KW-1185">Reference proteome</keyword>
<evidence type="ECO:0000313" key="4">
    <source>
        <dbReference type="Proteomes" id="UP000214646"/>
    </source>
</evidence>
<feature type="domain" description="Transposase InsH N-terminal" evidence="2">
    <location>
        <begin position="8"/>
        <end position="101"/>
    </location>
</feature>
<evidence type="ECO:0000259" key="2">
    <source>
        <dbReference type="Pfam" id="PF05598"/>
    </source>
</evidence>
<gene>
    <name evidence="3" type="ORF">FRUB_04001</name>
</gene>
<protein>
    <submittedName>
        <fullName evidence="3">Mobile element protein</fullName>
    </submittedName>
</protein>
<reference evidence="4" key="1">
    <citation type="submission" date="2017-06" db="EMBL/GenBank/DDBJ databases">
        <title>Genome analysis of Fimbriiglobus ruber SP5, the first member of the order Planctomycetales with confirmed chitinolytic capability.</title>
        <authorList>
            <person name="Ravin N.V."/>
            <person name="Rakitin A.L."/>
            <person name="Ivanova A.A."/>
            <person name="Beletsky A.V."/>
            <person name="Kulichevskaya I.S."/>
            <person name="Mardanov A.V."/>
            <person name="Dedysh S.N."/>
        </authorList>
    </citation>
    <scope>NUCLEOTIDE SEQUENCE [LARGE SCALE GENOMIC DNA]</scope>
    <source>
        <strain evidence="4">SP5</strain>
    </source>
</reference>
<dbReference type="Pfam" id="PF05598">
    <property type="entry name" value="DUF772"/>
    <property type="match status" value="1"/>
</dbReference>
<proteinExistence type="predicted"/>
<evidence type="ECO:0000256" key="1">
    <source>
        <dbReference type="SAM" id="MobiDB-lite"/>
    </source>
</evidence>
<dbReference type="Proteomes" id="UP000214646">
    <property type="component" value="Unassembled WGS sequence"/>
</dbReference>